<dbReference type="AlphaFoldDB" id="A0A814ZLP2"/>
<feature type="compositionally biased region" description="Polar residues" evidence="1">
    <location>
        <begin position="60"/>
        <end position="70"/>
    </location>
</feature>
<feature type="non-terminal residue" evidence="3">
    <location>
        <position position="735"/>
    </location>
</feature>
<evidence type="ECO:0000256" key="1">
    <source>
        <dbReference type="SAM" id="MobiDB-lite"/>
    </source>
</evidence>
<dbReference type="PANTHER" id="PTHR13800">
    <property type="entry name" value="TRANSIENT RECEPTOR POTENTIAL CATION CHANNEL, SUBFAMILY M, MEMBER 6"/>
    <property type="match status" value="1"/>
</dbReference>
<comment type="caution">
    <text evidence="3">The sequence shown here is derived from an EMBL/GenBank/DDBJ whole genome shotgun (WGS) entry which is preliminary data.</text>
</comment>
<evidence type="ECO:0000313" key="5">
    <source>
        <dbReference type="Proteomes" id="UP000663829"/>
    </source>
</evidence>
<evidence type="ECO:0000313" key="3">
    <source>
        <dbReference type="EMBL" id="CAF1245715.1"/>
    </source>
</evidence>
<sequence>IKDYGQIQFAENDRLSKFIRIPFTPKVGHKEGKEDDDKKRENKNKSKKPTEGPRQIEIPKSTTRSETTTLKAEKPSQDQTETLNLNNKVELPTTREDNTTIEENKDEEAIITPQIVQFMKDMWKLQPPQLIISVTGGARLFKWTTPGMLYAFQKGLTSAAVTTDAWIFTGGTKSGIMKEVGDAIDKCRYKNTKTSSKIPCIGISSWGYTIGHEQLEQNREQRRMKQATNEETIDIQKDELDRIRFYRERESYQKEEDGCTLDPNHTHFILLDDGWEYPSHKVTNDKCIKCDECICWAQHYNAKFRSDLILSLRAAIEKEAREDREHNYTVPIVQILANGGPSTILTVVEALKRETPVIIIDGTGRAAEEIKKQYCEECNKTMKKAKNENKLDEAILQALVNATEMKKNENSNEHKIKELELAMTWKQFDLAQKQILTQNNVSKWTENQLADALWNALRLDSVQFVGLLIEWGASFDHLRKIIDIRDIIQKEIDKREEKKNVKLITDLLGFMFQNRQENETEFVRDLFLWALLLRRYNMATYLCSRSLIVNRTFFCGYTHNSTLQKDFLSNHQQYITFKQLKNILLQLFRDFLSRKMATSIPDESSTSEDNESNQMIDHIDESSVEDNDSPPRKRKKLEEIKWKRQKFNSIDLPESHLNPILYFANPSRKTPRIVFDYFVDGTLIKKITSESNKYKQCLYLFKRLLVFIKHQKAFQVSDVSEIDIRKFIAALIYMS</sequence>
<feature type="region of interest" description="Disordered" evidence="1">
    <location>
        <begin position="21"/>
        <end position="88"/>
    </location>
</feature>
<gene>
    <name evidence="3" type="ORF">GPM918_LOCUS25880</name>
    <name evidence="4" type="ORF">SRO942_LOCUS25942</name>
</gene>
<reference evidence="3" key="1">
    <citation type="submission" date="2021-02" db="EMBL/GenBank/DDBJ databases">
        <authorList>
            <person name="Nowell W R."/>
        </authorList>
    </citation>
    <scope>NUCLEOTIDE SEQUENCE</scope>
</reference>
<evidence type="ECO:0000313" key="4">
    <source>
        <dbReference type="EMBL" id="CAF4011552.1"/>
    </source>
</evidence>
<dbReference type="EMBL" id="CAJOBC010012288">
    <property type="protein sequence ID" value="CAF4011552.1"/>
    <property type="molecule type" value="Genomic_DNA"/>
</dbReference>
<evidence type="ECO:0000259" key="2">
    <source>
        <dbReference type="Pfam" id="PF18139"/>
    </source>
</evidence>
<dbReference type="InterPro" id="IPR050927">
    <property type="entry name" value="TRPM"/>
</dbReference>
<protein>
    <recommendedName>
        <fullName evidence="2">TRPM SLOG domain-containing protein</fullName>
    </recommendedName>
</protein>
<proteinExistence type="predicted"/>
<feature type="compositionally biased region" description="Polar residues" evidence="1">
    <location>
        <begin position="77"/>
        <end position="87"/>
    </location>
</feature>
<name>A0A814ZLP2_9BILA</name>
<feature type="domain" description="TRPM SLOG" evidence="2">
    <location>
        <begin position="114"/>
        <end position="230"/>
    </location>
</feature>
<feature type="domain" description="TRPM SLOG" evidence="2">
    <location>
        <begin position="311"/>
        <end position="408"/>
    </location>
</feature>
<dbReference type="EMBL" id="CAJNOQ010010204">
    <property type="protein sequence ID" value="CAF1245715.1"/>
    <property type="molecule type" value="Genomic_DNA"/>
</dbReference>
<dbReference type="Proteomes" id="UP000663829">
    <property type="component" value="Unassembled WGS sequence"/>
</dbReference>
<dbReference type="Pfam" id="PF18139">
    <property type="entry name" value="LSDAT_euk"/>
    <property type="match status" value="2"/>
</dbReference>
<feature type="compositionally biased region" description="Basic and acidic residues" evidence="1">
    <location>
        <begin position="28"/>
        <end position="51"/>
    </location>
</feature>
<dbReference type="PANTHER" id="PTHR13800:SF12">
    <property type="entry name" value="TRANSIENT RECEPTOR POTENTIAL CATION CHANNEL SUBFAMILY M MEMBER-LIKE 2"/>
    <property type="match status" value="1"/>
</dbReference>
<accession>A0A814ZLP2</accession>
<dbReference type="GO" id="GO:0099604">
    <property type="term" value="F:ligand-gated calcium channel activity"/>
    <property type="evidence" value="ECO:0007669"/>
    <property type="project" value="TreeGrafter"/>
</dbReference>
<organism evidence="3 5">
    <name type="scientific">Didymodactylos carnosus</name>
    <dbReference type="NCBI Taxonomy" id="1234261"/>
    <lineage>
        <taxon>Eukaryota</taxon>
        <taxon>Metazoa</taxon>
        <taxon>Spiralia</taxon>
        <taxon>Gnathifera</taxon>
        <taxon>Rotifera</taxon>
        <taxon>Eurotatoria</taxon>
        <taxon>Bdelloidea</taxon>
        <taxon>Philodinida</taxon>
        <taxon>Philodinidae</taxon>
        <taxon>Didymodactylos</taxon>
    </lineage>
</organism>
<dbReference type="GO" id="GO:0005886">
    <property type="term" value="C:plasma membrane"/>
    <property type="evidence" value="ECO:0007669"/>
    <property type="project" value="TreeGrafter"/>
</dbReference>
<feature type="region of interest" description="Disordered" evidence="1">
    <location>
        <begin position="599"/>
        <end position="635"/>
    </location>
</feature>
<dbReference type="InterPro" id="IPR041491">
    <property type="entry name" value="TRPM_SLOG"/>
</dbReference>
<keyword evidence="5" id="KW-1185">Reference proteome</keyword>
<dbReference type="Proteomes" id="UP000681722">
    <property type="component" value="Unassembled WGS sequence"/>
</dbReference>
<dbReference type="OrthoDB" id="10050890at2759"/>
<feature type="non-terminal residue" evidence="3">
    <location>
        <position position="1"/>
    </location>
</feature>